<keyword evidence="3" id="KW-1185">Reference proteome</keyword>
<proteinExistence type="predicted"/>
<evidence type="ECO:0000313" key="3">
    <source>
        <dbReference type="Proteomes" id="UP000827721"/>
    </source>
</evidence>
<feature type="region of interest" description="Disordered" evidence="1">
    <location>
        <begin position="131"/>
        <end position="151"/>
    </location>
</feature>
<reference evidence="2 3" key="1">
    <citation type="submission" date="2021-02" db="EMBL/GenBank/DDBJ databases">
        <title>Plant Genome Project.</title>
        <authorList>
            <person name="Zhang R.-G."/>
        </authorList>
    </citation>
    <scope>NUCLEOTIDE SEQUENCE [LARGE SCALE GENOMIC DNA]</scope>
    <source>
        <tissue evidence="2">Leaves</tissue>
    </source>
</reference>
<organism evidence="2 3">
    <name type="scientific">Xanthoceras sorbifolium</name>
    <dbReference type="NCBI Taxonomy" id="99658"/>
    <lineage>
        <taxon>Eukaryota</taxon>
        <taxon>Viridiplantae</taxon>
        <taxon>Streptophyta</taxon>
        <taxon>Embryophyta</taxon>
        <taxon>Tracheophyta</taxon>
        <taxon>Spermatophyta</taxon>
        <taxon>Magnoliopsida</taxon>
        <taxon>eudicotyledons</taxon>
        <taxon>Gunneridae</taxon>
        <taxon>Pentapetalae</taxon>
        <taxon>rosids</taxon>
        <taxon>malvids</taxon>
        <taxon>Sapindales</taxon>
        <taxon>Sapindaceae</taxon>
        <taxon>Xanthoceroideae</taxon>
        <taxon>Xanthoceras</taxon>
    </lineage>
</organism>
<evidence type="ECO:0000256" key="1">
    <source>
        <dbReference type="SAM" id="MobiDB-lite"/>
    </source>
</evidence>
<comment type="caution">
    <text evidence="2">The sequence shown here is derived from an EMBL/GenBank/DDBJ whole genome shotgun (WGS) entry which is preliminary data.</text>
</comment>
<accession>A0ABQ8H1W4</accession>
<dbReference type="Proteomes" id="UP000827721">
    <property type="component" value="Unassembled WGS sequence"/>
</dbReference>
<protein>
    <submittedName>
        <fullName evidence="2">Uncharacterized protein</fullName>
    </submittedName>
</protein>
<feature type="region of interest" description="Disordered" evidence="1">
    <location>
        <begin position="353"/>
        <end position="372"/>
    </location>
</feature>
<gene>
    <name evidence="2" type="ORF">JRO89_XS15G0128000</name>
</gene>
<sequence length="372" mass="42125">MGIWDYISSKIDSIKRNARHLASPVKDLCQSSYGHSRVAVHKIHDTVKVNAVEKLLPHMPEEETRSKIAANLAKNSARLAFREGLKFLPGGSIVYDIVSQSLSVSGNKISKEHSKELKDLKDKVRRLEKEVSDSKKSVEQAELPPPTMKLQSKIKNPEDAIRIFTMTEFTSKYLCKNWCSLSFVFKNRKGPIEMGIWDHISSKTDSIKRNAPHLTSSVKDLCQNSYDHSRVAVNKIHDTVKVNAVEKLLPHLPDEETRSKIAADLAKNSARFAFREGLKFLPVFSSHDITLKRIWQSTPYILRKADLGGSMVYNIVSQSHSISGNKISKEHSEELKDLKDKVRRLEEEVSDCKKSVEQTELPKPTTKLQSKI</sequence>
<dbReference type="EMBL" id="JAFEMO010000015">
    <property type="protein sequence ID" value="KAH7544209.1"/>
    <property type="molecule type" value="Genomic_DNA"/>
</dbReference>
<evidence type="ECO:0000313" key="2">
    <source>
        <dbReference type="EMBL" id="KAH7544209.1"/>
    </source>
</evidence>
<name>A0ABQ8H1W4_9ROSI</name>